<gene>
    <name evidence="1" type="ORF">BIW11_06274</name>
</gene>
<comment type="caution">
    <text evidence="1">The sequence shown here is derived from an EMBL/GenBank/DDBJ whole genome shotgun (WGS) entry which is preliminary data.</text>
</comment>
<organism evidence="1 2">
    <name type="scientific">Tropilaelaps mercedesae</name>
    <dbReference type="NCBI Taxonomy" id="418985"/>
    <lineage>
        <taxon>Eukaryota</taxon>
        <taxon>Metazoa</taxon>
        <taxon>Ecdysozoa</taxon>
        <taxon>Arthropoda</taxon>
        <taxon>Chelicerata</taxon>
        <taxon>Arachnida</taxon>
        <taxon>Acari</taxon>
        <taxon>Parasitiformes</taxon>
        <taxon>Mesostigmata</taxon>
        <taxon>Gamasina</taxon>
        <taxon>Dermanyssoidea</taxon>
        <taxon>Laelapidae</taxon>
        <taxon>Tropilaelaps</taxon>
    </lineage>
</organism>
<sequence length="455" mass="49773">MLPFGLGSIGFAFVHLGDYQGEKTCPPSDYSLLTASAQRWNSPEALLSALTDVNHRTLVALLNHVSTCSHGLPVPEIGGCSSSLSGVSNNSTTSSALSWGDFTLTTERVTKGRDISVCRALHLPTGTKVTLMLTPPKALPVVDFLLERSVVASNGLQPGHTVLVLPQSQIRTLAEFSVHCDVRSALYVMLQLCKDLQSLQSQGVESVVEAEQRILVASWDQLAYLLFMYKKAPVGCSPHHIPLHKFALSIFSELESAKKHQALSGDDDDAVLTSNFALIADLLRRNELDLCQRVIEFNLWQAPRDPLAEQSAFSTDVGALLSSDAERNYHEVGNDKLTHSGLKSNSSDDDIESLADALDRWLALQKAIAVQKNSGVRDPHAKAAQSKMAKPATPCSVFLEYQLQFLTTASGRSLADCLAIIRRYEASQLNDYGRKVDLPRDDNNGEELYADYRFC</sequence>
<dbReference type="Proteomes" id="UP000192247">
    <property type="component" value="Unassembled WGS sequence"/>
</dbReference>
<dbReference type="EMBL" id="MNPL01001973">
    <property type="protein sequence ID" value="OQR78645.1"/>
    <property type="molecule type" value="Genomic_DNA"/>
</dbReference>
<dbReference type="AlphaFoldDB" id="A0A1V9XYS4"/>
<protein>
    <submittedName>
        <fullName evidence="1">Uncharacterized protein</fullName>
    </submittedName>
</protein>
<dbReference type="OrthoDB" id="6517060at2759"/>
<accession>A0A1V9XYS4</accession>
<keyword evidence="2" id="KW-1185">Reference proteome</keyword>
<reference evidence="1 2" key="1">
    <citation type="journal article" date="2017" name="Gigascience">
        <title>Draft genome of the honey bee ectoparasitic mite, Tropilaelaps mercedesae, is shaped by the parasitic life history.</title>
        <authorList>
            <person name="Dong X."/>
            <person name="Armstrong S.D."/>
            <person name="Xia D."/>
            <person name="Makepeace B.L."/>
            <person name="Darby A.C."/>
            <person name="Kadowaki T."/>
        </authorList>
    </citation>
    <scope>NUCLEOTIDE SEQUENCE [LARGE SCALE GENOMIC DNA]</scope>
    <source>
        <strain evidence="1">Wuxi-XJTLU</strain>
    </source>
</reference>
<proteinExistence type="predicted"/>
<dbReference type="InParanoid" id="A0A1V9XYS4"/>
<name>A0A1V9XYS4_9ACAR</name>
<evidence type="ECO:0000313" key="2">
    <source>
        <dbReference type="Proteomes" id="UP000192247"/>
    </source>
</evidence>
<evidence type="ECO:0000313" key="1">
    <source>
        <dbReference type="EMBL" id="OQR78645.1"/>
    </source>
</evidence>